<accession>X1RBB8</accession>
<dbReference type="AlphaFoldDB" id="X1RBB8"/>
<organism evidence="1">
    <name type="scientific">marine sediment metagenome</name>
    <dbReference type="NCBI Taxonomy" id="412755"/>
    <lineage>
        <taxon>unclassified sequences</taxon>
        <taxon>metagenomes</taxon>
        <taxon>ecological metagenomes</taxon>
    </lineage>
</organism>
<gene>
    <name evidence="1" type="ORF">S12H4_13819</name>
</gene>
<feature type="non-terminal residue" evidence="1">
    <location>
        <position position="1"/>
    </location>
</feature>
<dbReference type="EMBL" id="BARW01006577">
    <property type="protein sequence ID" value="GAI77858.1"/>
    <property type="molecule type" value="Genomic_DNA"/>
</dbReference>
<sequence>DICSDKDYRERHKEQEKARVYRWRKNNKEKYNASHRVHYKYNKSECNSRTHTNKFINKYPDEAPEYKCKICFCDVELFIHHEVYPYTFSGIIAAIKDGKIYYLCQKHHNEVHNKLNRIIK</sequence>
<protein>
    <submittedName>
        <fullName evidence="1">Uncharacterized protein</fullName>
    </submittedName>
</protein>
<evidence type="ECO:0000313" key="1">
    <source>
        <dbReference type="EMBL" id="GAI77858.1"/>
    </source>
</evidence>
<proteinExistence type="predicted"/>
<reference evidence="1" key="1">
    <citation type="journal article" date="2014" name="Front. Microbiol.">
        <title>High frequency of phylogenetically diverse reductive dehalogenase-homologous genes in deep subseafloor sedimentary metagenomes.</title>
        <authorList>
            <person name="Kawai M."/>
            <person name="Futagami T."/>
            <person name="Toyoda A."/>
            <person name="Takaki Y."/>
            <person name="Nishi S."/>
            <person name="Hori S."/>
            <person name="Arai W."/>
            <person name="Tsubouchi T."/>
            <person name="Morono Y."/>
            <person name="Uchiyama I."/>
            <person name="Ito T."/>
            <person name="Fujiyama A."/>
            <person name="Inagaki F."/>
            <person name="Takami H."/>
        </authorList>
    </citation>
    <scope>NUCLEOTIDE SEQUENCE</scope>
    <source>
        <strain evidence="1">Expedition CK06-06</strain>
    </source>
</reference>
<comment type="caution">
    <text evidence="1">The sequence shown here is derived from an EMBL/GenBank/DDBJ whole genome shotgun (WGS) entry which is preliminary data.</text>
</comment>
<name>X1RBB8_9ZZZZ</name>